<dbReference type="PROSITE" id="PS51782">
    <property type="entry name" value="LYSM"/>
    <property type="match status" value="1"/>
</dbReference>
<dbReference type="RefSeq" id="WP_011876476.1">
    <property type="nucleotide sequence ID" value="NC_009253.1"/>
</dbReference>
<dbReference type="InterPro" id="IPR036779">
    <property type="entry name" value="LysM_dom_sf"/>
</dbReference>
<dbReference type="CDD" id="cd00118">
    <property type="entry name" value="LysM"/>
    <property type="match status" value="1"/>
</dbReference>
<organism evidence="3 4">
    <name type="scientific">Desulforamulus reducens (strain ATCC BAA-1160 / DSM 100696 / MI-1)</name>
    <name type="common">Desulfotomaculum reducens</name>
    <dbReference type="NCBI Taxonomy" id="349161"/>
    <lineage>
        <taxon>Bacteria</taxon>
        <taxon>Bacillati</taxon>
        <taxon>Bacillota</taxon>
        <taxon>Clostridia</taxon>
        <taxon>Eubacteriales</taxon>
        <taxon>Peptococcaceae</taxon>
        <taxon>Desulforamulus</taxon>
    </lineage>
</organism>
<protein>
    <submittedName>
        <fullName evidence="3">Peptidoglycan-binding LysM</fullName>
    </submittedName>
</protein>
<reference evidence="3 4" key="1">
    <citation type="submission" date="2007-03" db="EMBL/GenBank/DDBJ databases">
        <title>Complete sequence of Desulfotomaculum reducens MI-1.</title>
        <authorList>
            <consortium name="US DOE Joint Genome Institute"/>
            <person name="Copeland A."/>
            <person name="Lucas S."/>
            <person name="Lapidus A."/>
            <person name="Barry K."/>
            <person name="Detter J.C."/>
            <person name="Glavina del Rio T."/>
            <person name="Hammon N."/>
            <person name="Israni S."/>
            <person name="Dalin E."/>
            <person name="Tice H."/>
            <person name="Pitluck S."/>
            <person name="Sims D."/>
            <person name="Brettin T."/>
            <person name="Bruce D."/>
            <person name="Han C."/>
            <person name="Tapia R."/>
            <person name="Schmutz J."/>
            <person name="Larimer F."/>
            <person name="Land M."/>
            <person name="Hauser L."/>
            <person name="Kyrpides N."/>
            <person name="Kim E."/>
            <person name="Tebo B.M."/>
            <person name="Richardson P."/>
        </authorList>
    </citation>
    <scope>NUCLEOTIDE SEQUENCE [LARGE SCALE GENOMIC DNA]</scope>
    <source>
        <strain evidence="3 4">MI-1</strain>
    </source>
</reference>
<evidence type="ECO:0000313" key="3">
    <source>
        <dbReference type="EMBL" id="ABO48632.1"/>
    </source>
</evidence>
<gene>
    <name evidence="3" type="ordered locus">Dred_0082</name>
</gene>
<dbReference type="STRING" id="349161.Dred_0082"/>
<dbReference type="SUPFAM" id="SSF54106">
    <property type="entry name" value="LysM domain"/>
    <property type="match status" value="1"/>
</dbReference>
<dbReference type="KEGG" id="drm:Dred_0082"/>
<dbReference type="CAZy" id="CBM50">
    <property type="family name" value="Carbohydrate-Binding Module Family 50"/>
</dbReference>
<evidence type="ECO:0000256" key="1">
    <source>
        <dbReference type="SAM" id="MobiDB-lite"/>
    </source>
</evidence>
<feature type="domain" description="LysM" evidence="2">
    <location>
        <begin position="516"/>
        <end position="561"/>
    </location>
</feature>
<keyword evidence="4" id="KW-1185">Reference proteome</keyword>
<dbReference type="Proteomes" id="UP000001556">
    <property type="component" value="Chromosome"/>
</dbReference>
<dbReference type="EMBL" id="CP000612">
    <property type="protein sequence ID" value="ABO48632.1"/>
    <property type="molecule type" value="Genomic_DNA"/>
</dbReference>
<feature type="compositionally biased region" description="Basic residues" evidence="1">
    <location>
        <begin position="1"/>
        <end position="11"/>
    </location>
</feature>
<feature type="region of interest" description="Disordered" evidence="1">
    <location>
        <begin position="1"/>
        <end position="23"/>
    </location>
</feature>
<dbReference type="AlphaFoldDB" id="A4J0M9"/>
<name>A4J0M9_DESRM</name>
<dbReference type="SMART" id="SM00257">
    <property type="entry name" value="LysM"/>
    <property type="match status" value="1"/>
</dbReference>
<dbReference type="HOGENOM" id="CLU_037106_0_0_9"/>
<dbReference type="OrthoDB" id="9779340at2"/>
<accession>A4J0M9</accession>
<dbReference type="InterPro" id="IPR024300">
    <property type="entry name" value="SipL_SPOCS_dom"/>
</dbReference>
<evidence type="ECO:0000259" key="2">
    <source>
        <dbReference type="PROSITE" id="PS51782"/>
    </source>
</evidence>
<dbReference type="eggNOG" id="COG1388">
    <property type="taxonomic scope" value="Bacteria"/>
</dbReference>
<dbReference type="InterPro" id="IPR018392">
    <property type="entry name" value="LysM"/>
</dbReference>
<evidence type="ECO:0000313" key="4">
    <source>
        <dbReference type="Proteomes" id="UP000001556"/>
    </source>
</evidence>
<proteinExistence type="predicted"/>
<dbReference type="Gene3D" id="3.10.350.10">
    <property type="entry name" value="LysM domain"/>
    <property type="match status" value="1"/>
</dbReference>
<dbReference type="Pfam" id="PF12673">
    <property type="entry name" value="SipL"/>
    <property type="match status" value="3"/>
</dbReference>
<sequence>MVMRKRPKLKFRQNNDENENQQFETERIRVKQLIGENTEQTVIRDTVKLPYGYPDIEEILSIDTKVKLKKAEIIPNKVIVEGKLRFKVLYTAFEKDQSVHAFDEEIEFTDFIEVEGARPGMDAEIEFVVEDFSLKLSRSCEYDLTAVLQITAKITEDREVDAIIECPMGYNCETERMSLEQVVGSNTKQILIDDEFELPDERDFLVSDVLKCMCDVEITKVRVIKNKILFDGEVDMECLYAVERRADKGKHGHGEWHADKKGHGFEDPKEDKFGVHSFERTFKFSNFIEVEGAEQGMEAYVDAMVESCSLDITDVSDCKFSPLIVLKIKARVVEDREVDVVTDIEGADVDTVTLDMESLVAEECKQVIIRDAKETPAGKPDVDKVREITVGDVVIKDVDVIQDKVLIKGTVEFEILYIAMNERKSLHTIHRKVDFKTFIDVPGARPENEADIDVEVEWANVKLEKDCELLIEAVLKVCARVTETVEQDVVIGFTPRPTVPPTTLPPTTTCVPGTTFNYTIAKGDTLSKLAQRYGTTVQAIQAANPEITNPNMLNVGDVIKIPCVAKG</sequence>
<dbReference type="Pfam" id="PF01476">
    <property type="entry name" value="LysM"/>
    <property type="match status" value="1"/>
</dbReference>